<evidence type="ECO:0000256" key="6">
    <source>
        <dbReference type="ARBA" id="ARBA00049185"/>
    </source>
</evidence>
<dbReference type="Proteomes" id="UP000095087">
    <property type="component" value="Unassembled WGS sequence"/>
</dbReference>
<comment type="catalytic activity">
    <reaction evidence="6">
        <text>L-aspartate + 2-oxoglutarate = oxaloacetate + L-glutamate</text>
        <dbReference type="Rhea" id="RHEA:21824"/>
        <dbReference type="ChEBI" id="CHEBI:16452"/>
        <dbReference type="ChEBI" id="CHEBI:16810"/>
        <dbReference type="ChEBI" id="CHEBI:29985"/>
        <dbReference type="ChEBI" id="CHEBI:29991"/>
        <dbReference type="EC" id="2.6.1.1"/>
    </reaction>
</comment>
<evidence type="ECO:0000313" key="11">
    <source>
        <dbReference type="Proteomes" id="UP000095087"/>
    </source>
</evidence>
<keyword evidence="4 7" id="KW-0808">Transferase</keyword>
<dbReference type="InterPro" id="IPR004839">
    <property type="entry name" value="Aminotransferase_I/II_large"/>
</dbReference>
<evidence type="ECO:0000256" key="7">
    <source>
        <dbReference type="RuleBase" id="RU000481"/>
    </source>
</evidence>
<dbReference type="GO" id="GO:0006520">
    <property type="term" value="P:amino acid metabolic process"/>
    <property type="evidence" value="ECO:0007669"/>
    <property type="project" value="InterPro"/>
</dbReference>
<dbReference type="PANTHER" id="PTHR46383">
    <property type="entry name" value="ASPARTATE AMINOTRANSFERASE"/>
    <property type="match status" value="1"/>
</dbReference>
<dbReference type="EMBL" id="MASI01000001">
    <property type="protein sequence ID" value="ODA68834.1"/>
    <property type="molecule type" value="Genomic_DNA"/>
</dbReference>
<feature type="domain" description="Aminotransferase class I/classII large" evidence="9">
    <location>
        <begin position="51"/>
        <end position="397"/>
    </location>
</feature>
<dbReference type="STRING" id="1177755.A7A08_00668"/>
<reference evidence="10 11" key="1">
    <citation type="submission" date="2016-07" db="EMBL/GenBank/DDBJ databases">
        <title>Draft genome sequence of Methyloligella halotolerans C2T (VKM B-2706T=CCUG 61687T=DSM 25045T), a halotolerant polyhydroxybutyrate accumulating methylotroph.</title>
        <authorList>
            <person name="Vasilenko O.V."/>
            <person name="Doronina N.V."/>
            <person name="Poroshina M.N."/>
            <person name="Tarlachkov S.V."/>
            <person name="Trotsenko Y.A."/>
        </authorList>
    </citation>
    <scope>NUCLEOTIDE SEQUENCE [LARGE SCALE GENOMIC DNA]</scope>
    <source>
        <strain evidence="10 11">VKM B-2706</strain>
    </source>
</reference>
<comment type="caution">
    <text evidence="10">The sequence shown here is derived from an EMBL/GenBank/DDBJ whole genome shotgun (WGS) entry which is preliminary data.</text>
</comment>
<dbReference type="GO" id="GO:0030170">
    <property type="term" value="F:pyridoxal phosphate binding"/>
    <property type="evidence" value="ECO:0007669"/>
    <property type="project" value="InterPro"/>
</dbReference>
<feature type="region of interest" description="Disordered" evidence="8">
    <location>
        <begin position="1"/>
        <end position="23"/>
    </location>
</feature>
<keyword evidence="5" id="KW-0663">Pyridoxal phosphate</keyword>
<dbReference type="Gene3D" id="3.40.640.10">
    <property type="entry name" value="Type I PLP-dependent aspartate aminotransferase-like (Major domain)"/>
    <property type="match status" value="1"/>
</dbReference>
<dbReference type="EC" id="2.6.1.-" evidence="7"/>
<dbReference type="InterPro" id="IPR015424">
    <property type="entry name" value="PyrdxlP-dep_Trfase"/>
</dbReference>
<evidence type="ECO:0000256" key="3">
    <source>
        <dbReference type="ARBA" id="ARBA00022576"/>
    </source>
</evidence>
<name>A0A1E2S319_9HYPH</name>
<dbReference type="SUPFAM" id="SSF53383">
    <property type="entry name" value="PLP-dependent transferases"/>
    <property type="match status" value="1"/>
</dbReference>
<evidence type="ECO:0000256" key="1">
    <source>
        <dbReference type="ARBA" id="ARBA00001933"/>
    </source>
</evidence>
<dbReference type="InterPro" id="IPR004838">
    <property type="entry name" value="NHTrfase_class1_PyrdxlP-BS"/>
</dbReference>
<dbReference type="InterPro" id="IPR015421">
    <property type="entry name" value="PyrdxlP-dep_Trfase_major"/>
</dbReference>
<comment type="cofactor">
    <cofactor evidence="1 7">
        <name>pyridoxal 5'-phosphate</name>
        <dbReference type="ChEBI" id="CHEBI:597326"/>
    </cofactor>
</comment>
<proteinExistence type="inferred from homology"/>
<dbReference type="Pfam" id="PF00155">
    <property type="entry name" value="Aminotran_1_2"/>
    <property type="match status" value="1"/>
</dbReference>
<evidence type="ECO:0000313" key="10">
    <source>
        <dbReference type="EMBL" id="ODA68834.1"/>
    </source>
</evidence>
<evidence type="ECO:0000256" key="2">
    <source>
        <dbReference type="ARBA" id="ARBA00007441"/>
    </source>
</evidence>
<accession>A0A1E2S319</accession>
<dbReference type="CDD" id="cd00609">
    <property type="entry name" value="AAT_like"/>
    <property type="match status" value="1"/>
</dbReference>
<evidence type="ECO:0000259" key="9">
    <source>
        <dbReference type="Pfam" id="PF00155"/>
    </source>
</evidence>
<keyword evidence="3 7" id="KW-0032">Aminotransferase</keyword>
<comment type="similarity">
    <text evidence="2 7">Belongs to the class-I pyridoxal-phosphate-dependent aminotransferase family.</text>
</comment>
<dbReference type="PROSITE" id="PS00105">
    <property type="entry name" value="AA_TRANSFER_CLASS_1"/>
    <property type="match status" value="1"/>
</dbReference>
<evidence type="ECO:0000256" key="4">
    <source>
        <dbReference type="ARBA" id="ARBA00022679"/>
    </source>
</evidence>
<dbReference type="InterPro" id="IPR050596">
    <property type="entry name" value="AspAT/PAT-like"/>
</dbReference>
<sequence>MRSPTSRTDDRPEWGNSVTGPLPPSVRSRIDPFIVMDVMREANARVARGDDIIHMEVGQPATPAPKAALAAAEAALRSDKLGYTDALGMPALRERIAAFYGERYGIGVPPERVVVTAGSSGGFILAFLAILEAGDSFGLPNPGYPCYRHILSALGAEPRLIAPGPDDRWMPHARHVEALKAQGAKGLLLASPNNPTGTMAVDGRVGEIARACARERLWLVSDEIYHGLEYDRPAETALAASGEAIVVNSFSKYFSMTGWRIGWLVVPEDLVRPIERLAQNLFISTSAIAQHAALGAFDGIEELEETRKVYAENRALLLEELPKAGFKNILPADGAFYLYAETSHMAEDSRALCQAMLDRTGVAATPGLDFDPAEGKRFVRFSYAGSLDEMREASKRLKAWRETGQGF</sequence>
<dbReference type="OrthoDB" id="8109430at2"/>
<evidence type="ECO:0000256" key="8">
    <source>
        <dbReference type="SAM" id="MobiDB-lite"/>
    </source>
</evidence>
<organism evidence="10 11">
    <name type="scientific">Methyloligella halotolerans</name>
    <dbReference type="NCBI Taxonomy" id="1177755"/>
    <lineage>
        <taxon>Bacteria</taxon>
        <taxon>Pseudomonadati</taxon>
        <taxon>Pseudomonadota</taxon>
        <taxon>Alphaproteobacteria</taxon>
        <taxon>Hyphomicrobiales</taxon>
        <taxon>Hyphomicrobiaceae</taxon>
        <taxon>Methyloligella</taxon>
    </lineage>
</organism>
<dbReference type="AlphaFoldDB" id="A0A1E2S319"/>
<protein>
    <recommendedName>
        <fullName evidence="7">Aminotransferase</fullName>
        <ecNumber evidence="7">2.6.1.-</ecNumber>
    </recommendedName>
</protein>
<keyword evidence="11" id="KW-1185">Reference proteome</keyword>
<gene>
    <name evidence="10" type="ORF">A7A08_00668</name>
</gene>
<dbReference type="PANTHER" id="PTHR46383:SF2">
    <property type="entry name" value="AMINOTRANSFERASE"/>
    <property type="match status" value="1"/>
</dbReference>
<evidence type="ECO:0000256" key="5">
    <source>
        <dbReference type="ARBA" id="ARBA00022898"/>
    </source>
</evidence>
<dbReference type="GO" id="GO:0004069">
    <property type="term" value="F:L-aspartate:2-oxoglutarate aminotransferase activity"/>
    <property type="evidence" value="ECO:0007669"/>
    <property type="project" value="UniProtKB-EC"/>
</dbReference>